<organism evidence="1 2">
    <name type="scientific">Melia azedarach</name>
    <name type="common">Chinaberry tree</name>
    <dbReference type="NCBI Taxonomy" id="155640"/>
    <lineage>
        <taxon>Eukaryota</taxon>
        <taxon>Viridiplantae</taxon>
        <taxon>Streptophyta</taxon>
        <taxon>Embryophyta</taxon>
        <taxon>Tracheophyta</taxon>
        <taxon>Spermatophyta</taxon>
        <taxon>Magnoliopsida</taxon>
        <taxon>eudicotyledons</taxon>
        <taxon>Gunneridae</taxon>
        <taxon>Pentapetalae</taxon>
        <taxon>rosids</taxon>
        <taxon>malvids</taxon>
        <taxon>Sapindales</taxon>
        <taxon>Meliaceae</taxon>
        <taxon>Melia</taxon>
    </lineage>
</organism>
<proteinExistence type="predicted"/>
<reference evidence="1 2" key="1">
    <citation type="journal article" date="2023" name="Science">
        <title>Complex scaffold remodeling in plant triterpene biosynthesis.</title>
        <authorList>
            <person name="De La Pena R."/>
            <person name="Hodgson H."/>
            <person name="Liu J.C."/>
            <person name="Stephenson M.J."/>
            <person name="Martin A.C."/>
            <person name="Owen C."/>
            <person name="Harkess A."/>
            <person name="Leebens-Mack J."/>
            <person name="Jimenez L.E."/>
            <person name="Osbourn A."/>
            <person name="Sattely E.S."/>
        </authorList>
    </citation>
    <scope>NUCLEOTIDE SEQUENCE [LARGE SCALE GENOMIC DNA]</scope>
    <source>
        <strain evidence="2">cv. JPN11</strain>
        <tissue evidence="1">Leaf</tissue>
    </source>
</reference>
<sequence length="74" mass="8274">MASLVLLVSELLRLQNPGSASVETLLYSCSIPPYVATQRQNILRRNEANGDVVDQVKIEEDVKESKICVDMVWP</sequence>
<gene>
    <name evidence="1" type="ORF">OWV82_022443</name>
</gene>
<keyword evidence="2" id="KW-1185">Reference proteome</keyword>
<evidence type="ECO:0000313" key="1">
    <source>
        <dbReference type="EMBL" id="KAJ4705700.1"/>
    </source>
</evidence>
<name>A0ACC1X2L1_MELAZ</name>
<protein>
    <submittedName>
        <fullName evidence="1">Uncharacterized protein</fullName>
    </submittedName>
</protein>
<dbReference type="Proteomes" id="UP001164539">
    <property type="component" value="Chromosome 12"/>
</dbReference>
<accession>A0ACC1X2L1</accession>
<evidence type="ECO:0000313" key="2">
    <source>
        <dbReference type="Proteomes" id="UP001164539"/>
    </source>
</evidence>
<comment type="caution">
    <text evidence="1">The sequence shown here is derived from an EMBL/GenBank/DDBJ whole genome shotgun (WGS) entry which is preliminary data.</text>
</comment>
<dbReference type="EMBL" id="CM051405">
    <property type="protein sequence ID" value="KAJ4705700.1"/>
    <property type="molecule type" value="Genomic_DNA"/>
</dbReference>